<dbReference type="EMBL" id="JAROAV010000003">
    <property type="protein sequence ID" value="MDF8262774.1"/>
    <property type="molecule type" value="Genomic_DNA"/>
</dbReference>
<feature type="transmembrane region" description="Helical" evidence="1">
    <location>
        <begin position="36"/>
        <end position="57"/>
    </location>
</feature>
<evidence type="ECO:0000313" key="2">
    <source>
        <dbReference type="EMBL" id="MDF8262774.1"/>
    </source>
</evidence>
<feature type="transmembrane region" description="Helical" evidence="1">
    <location>
        <begin position="257"/>
        <end position="278"/>
    </location>
</feature>
<dbReference type="RefSeq" id="WP_277190555.1">
    <property type="nucleotide sequence ID" value="NZ_JAROAV010000003.1"/>
</dbReference>
<evidence type="ECO:0000256" key="1">
    <source>
        <dbReference type="SAM" id="Phobius"/>
    </source>
</evidence>
<organism evidence="2 3">
    <name type="scientific">Luteipulveratus flavus</name>
    <dbReference type="NCBI Taxonomy" id="3031728"/>
    <lineage>
        <taxon>Bacteria</taxon>
        <taxon>Bacillati</taxon>
        <taxon>Actinomycetota</taxon>
        <taxon>Actinomycetes</taxon>
        <taxon>Micrococcales</taxon>
        <taxon>Dermacoccaceae</taxon>
        <taxon>Luteipulveratus</taxon>
    </lineage>
</organism>
<feature type="transmembrane region" description="Helical" evidence="1">
    <location>
        <begin position="198"/>
        <end position="213"/>
    </location>
</feature>
<feature type="transmembrane region" description="Helical" evidence="1">
    <location>
        <begin position="420"/>
        <end position="444"/>
    </location>
</feature>
<gene>
    <name evidence="2" type="ORF">P4R38_00765</name>
</gene>
<feature type="transmembrane region" description="Helical" evidence="1">
    <location>
        <begin position="173"/>
        <end position="191"/>
    </location>
</feature>
<keyword evidence="1" id="KW-0812">Transmembrane</keyword>
<feature type="transmembrane region" description="Helical" evidence="1">
    <location>
        <begin position="219"/>
        <end position="236"/>
    </location>
</feature>
<feature type="transmembrane region" description="Helical" evidence="1">
    <location>
        <begin position="148"/>
        <end position="167"/>
    </location>
</feature>
<proteinExistence type="predicted"/>
<feature type="transmembrane region" description="Helical" evidence="1">
    <location>
        <begin position="363"/>
        <end position="380"/>
    </location>
</feature>
<evidence type="ECO:0000313" key="3">
    <source>
        <dbReference type="Proteomes" id="UP001528912"/>
    </source>
</evidence>
<feature type="transmembrane region" description="Helical" evidence="1">
    <location>
        <begin position="116"/>
        <end position="141"/>
    </location>
</feature>
<protein>
    <recommendedName>
        <fullName evidence="4">Glycosyltransferase RgtA/B/C/D-like domain-containing protein</fullName>
    </recommendedName>
</protein>
<keyword evidence="1" id="KW-0472">Membrane</keyword>
<feature type="transmembrane region" description="Helical" evidence="1">
    <location>
        <begin position="332"/>
        <end position="351"/>
    </location>
</feature>
<keyword evidence="3" id="KW-1185">Reference proteome</keyword>
<reference evidence="2 3" key="1">
    <citation type="submission" date="2023-03" db="EMBL/GenBank/DDBJ databases">
        <title>YIM 133296 draft genome.</title>
        <authorList>
            <person name="Xiong L."/>
        </authorList>
    </citation>
    <scope>NUCLEOTIDE SEQUENCE [LARGE SCALE GENOMIC DNA]</scope>
    <source>
        <strain evidence="2 3">YIM 133296</strain>
    </source>
</reference>
<evidence type="ECO:0008006" key="4">
    <source>
        <dbReference type="Google" id="ProtNLM"/>
    </source>
</evidence>
<name>A0ABT6C1L3_9MICO</name>
<accession>A0ABT6C1L3</accession>
<feature type="transmembrane region" description="Helical" evidence="1">
    <location>
        <begin position="386"/>
        <end position="408"/>
    </location>
</feature>
<dbReference type="Proteomes" id="UP001528912">
    <property type="component" value="Unassembled WGS sequence"/>
</dbReference>
<keyword evidence="1" id="KW-1133">Transmembrane helix</keyword>
<sequence>MATVAQAEDAGTVRERRPSAYVSVGSISVPVRVEGVLALVAVVPLVLWTVLLLGRGWTPQGDEALLAIRVHDVFSAHPPLTGMRSTSSSTAPDVWAHHPGPLQFYLLAPLYALTGWWPGALLIGSLLLVGAFVLVAVIGAYRAGGRAGAVVVALVALATARVGGQQLVLPLNIWPPILGLLAVLVLAWLLVLGRRRALLPYVFCASVIAQGHIAMLPVVAVLTLVLAGVGIVRLVHTRRTRSRRLRTRRFGTGIDRDWRRSLGLTALLAVLCWLPVIVEPFVSSEPNLPELWRLSRSDGGPGGVTVVRALEFLLSNLAPLGPHALAGSIHEVSGVLVAAGAVVVVLAAVAFVRPTRSWMRSGLGVALTAYGTLLWATSSVRVPLQMVYSLLGMSAGLLVTGLVGCWLYDHAARRVRARVLGAPVAAVVACLVALGSFVLVGSAFGPLTTGYGGDVARARSVVRGVQERMAEQGLLGRPTVVEFAGSQSWVSLAPAVMIDLEQEGSPVYFNVWWPRPQDDDHRRTREAPADAVRVLVRDRIDAEPWAGDLPGATTTVPFQFEVPSGQLNVEVLIRP</sequence>
<comment type="caution">
    <text evidence="2">The sequence shown here is derived from an EMBL/GenBank/DDBJ whole genome shotgun (WGS) entry which is preliminary data.</text>
</comment>